<evidence type="ECO:0000313" key="11">
    <source>
        <dbReference type="Proteomes" id="UP001367676"/>
    </source>
</evidence>
<feature type="domain" description="C2H2-type" evidence="9">
    <location>
        <begin position="743"/>
        <end position="765"/>
    </location>
</feature>
<feature type="domain" description="C2H2-type" evidence="9">
    <location>
        <begin position="652"/>
        <end position="679"/>
    </location>
</feature>
<dbReference type="PANTHER" id="PTHR24394:SF44">
    <property type="entry name" value="ZINC FINGER PROTEIN 271-LIKE"/>
    <property type="match status" value="1"/>
</dbReference>
<dbReference type="GO" id="GO:0008270">
    <property type="term" value="F:zinc ion binding"/>
    <property type="evidence" value="ECO:0007669"/>
    <property type="project" value="UniProtKB-KW"/>
</dbReference>
<accession>A0AAN9TG70</accession>
<evidence type="ECO:0000256" key="3">
    <source>
        <dbReference type="ARBA" id="ARBA00022737"/>
    </source>
</evidence>
<gene>
    <name evidence="10" type="ORF">V9T40_014187</name>
</gene>
<name>A0AAN9TG70_9HEMI</name>
<dbReference type="GO" id="GO:0000981">
    <property type="term" value="F:DNA-binding transcription factor activity, RNA polymerase II-specific"/>
    <property type="evidence" value="ECO:0007669"/>
    <property type="project" value="TreeGrafter"/>
</dbReference>
<feature type="domain" description="C2H2-type" evidence="9">
    <location>
        <begin position="139"/>
        <end position="161"/>
    </location>
</feature>
<dbReference type="Pfam" id="PF13912">
    <property type="entry name" value="zf-C2H2_6"/>
    <property type="match status" value="1"/>
</dbReference>
<dbReference type="Gene3D" id="3.30.160.60">
    <property type="entry name" value="Classic Zinc Finger"/>
    <property type="match status" value="10"/>
</dbReference>
<keyword evidence="3" id="KW-0677">Repeat</keyword>
<evidence type="ECO:0000256" key="2">
    <source>
        <dbReference type="ARBA" id="ARBA00022723"/>
    </source>
</evidence>
<evidence type="ECO:0000256" key="1">
    <source>
        <dbReference type="ARBA" id="ARBA00004123"/>
    </source>
</evidence>
<dbReference type="Pfam" id="PF13894">
    <property type="entry name" value="zf-C2H2_4"/>
    <property type="match status" value="1"/>
</dbReference>
<feature type="region of interest" description="Disordered" evidence="8">
    <location>
        <begin position="1106"/>
        <end position="1127"/>
    </location>
</feature>
<reference evidence="10 11" key="1">
    <citation type="submission" date="2024-03" db="EMBL/GenBank/DDBJ databases">
        <title>Adaptation during the transition from Ophiocordyceps entomopathogen to insect associate is accompanied by gene loss and intensified selection.</title>
        <authorList>
            <person name="Ward C.M."/>
            <person name="Onetto C.A."/>
            <person name="Borneman A.R."/>
        </authorList>
    </citation>
    <scope>NUCLEOTIDE SEQUENCE [LARGE SCALE GENOMIC DNA]</scope>
    <source>
        <strain evidence="10">AWRI1</strain>
        <tissue evidence="10">Single Adult Female</tissue>
    </source>
</reference>
<sequence length="1127" mass="127507">MVVNGREETEKEVCLTTRQKCSAVSNSVSLDHDAAFVNNNSDVFSLNDNQADEFVPTDVKYEIEDKCSIDDDNFELRIINDDDNEISEMKFDSKLDEDGAEYLSATVNNEEDDDEVEKSRTITTFSATDSRTSRTLALFDCVWCKKQFSTKKSLKYHVLSHLRALKHDVKDSYLASTSEVDDSAMDNTYRNGSFDFVCVFCEKSFSTKKFVIAHYITVHHLSDSQLQNRSKKSALNGPYWQSSENKIPDAATSAPIISSAAEESLETLNIDENVVNEDGSKQYKCYICDKQFARNSSLMWHIQFHETYKYPKMEKNNIESDLPSSLVVDMDETGTTDGVIEEHDDNINVSCASNQFVCNICDSHFSHRNGYLRHMNSAHQIIDDEIAPVRRQTSGHQCESCGRFFSTSSNMRKHARKHCKGGAIVTGESEENEEDEDACDDPSEDPLKEFICDVCHRSFISQRALSIHRSFKHRDDMSDAVEDDTRTEDLIPCDSYIENEDGSFQCTVGLCDKTFETRKGVIRHIGYHRSAANETIQASPACTDGTSDDDSDNDEEGNCIPCPQCGKTFGSIRGMRIHANKHVEKSANGEDIADSDGDEKNKSSYECNICNKTFQGFRSFKIHIGWHSRREETPEKSIPPPKPSLSGSSKIYQCQHCPRWYTTQQALAGHMKVHQSLKAGTPQGSGQLEDQISEQKTDRLCTCQVCAQNFSNNVDLSSHMQLHLGEANPTTSSGQPLTLEDTMECDTCGKSFMHKQDMAKHMRDHINGTVTKENVDLTLFCCIHCNKSFVGRKSLITHQKLHKEAQVALKRAANQMSTDVTPAKLRRPSDSAAAAPGDSLGWESMMQGHQCKKCDRILSTKQSLYRHMEWHTRMMDANGPNTLSAKETKMATAAPPSQQKEIAGIPYDCLRCKKSFRSKELLLEHNCVQEDVPDEEPQTVVVNDLEALGEHAVVQCVEGGNEEYFVFDQREGEAFQCSECDETHFDKLQMIVHMAYHVGKRWANGRQKALIIKASPIMLAPFECKFCDERFVNKVFRNRHVVKRHGNKVVQCNTCKKAFLSKTRLTVHCRQHYSDSPYRCERCMKCFTSKWFLKRHARTNCAGESSQEIKEEDRVLTSDIELPSDDE</sequence>
<keyword evidence="5" id="KW-0862">Zinc</keyword>
<feature type="domain" description="C2H2-type" evidence="9">
    <location>
        <begin position="504"/>
        <end position="533"/>
    </location>
</feature>
<dbReference type="PANTHER" id="PTHR24394">
    <property type="entry name" value="ZINC FINGER PROTEIN"/>
    <property type="match status" value="1"/>
</dbReference>
<dbReference type="InterPro" id="IPR036236">
    <property type="entry name" value="Znf_C2H2_sf"/>
</dbReference>
<evidence type="ECO:0000313" key="10">
    <source>
        <dbReference type="EMBL" id="KAK7582742.1"/>
    </source>
</evidence>
<dbReference type="Pfam" id="PF00096">
    <property type="entry name" value="zf-C2H2"/>
    <property type="match status" value="3"/>
</dbReference>
<evidence type="ECO:0000256" key="7">
    <source>
        <dbReference type="PROSITE-ProRule" id="PRU00042"/>
    </source>
</evidence>
<feature type="domain" description="C2H2-type" evidence="9">
    <location>
        <begin position="780"/>
        <end position="807"/>
    </location>
</feature>
<keyword evidence="11" id="KW-1185">Reference proteome</keyword>
<evidence type="ECO:0000256" key="5">
    <source>
        <dbReference type="ARBA" id="ARBA00022833"/>
    </source>
</evidence>
<dbReference type="SUPFAM" id="SSF57667">
    <property type="entry name" value="beta-beta-alpha zinc fingers"/>
    <property type="match status" value="7"/>
</dbReference>
<dbReference type="AlphaFoldDB" id="A0AAN9TG70"/>
<evidence type="ECO:0000256" key="4">
    <source>
        <dbReference type="ARBA" id="ARBA00022771"/>
    </source>
</evidence>
<dbReference type="PROSITE" id="PS50157">
    <property type="entry name" value="ZINC_FINGER_C2H2_2"/>
    <property type="match status" value="17"/>
</dbReference>
<comment type="subcellular location">
    <subcellularLocation>
        <location evidence="1">Nucleus</location>
    </subcellularLocation>
</comment>
<feature type="domain" description="C2H2-type" evidence="9">
    <location>
        <begin position="605"/>
        <end position="632"/>
    </location>
</feature>
<evidence type="ECO:0000256" key="8">
    <source>
        <dbReference type="SAM" id="MobiDB-lite"/>
    </source>
</evidence>
<feature type="region of interest" description="Disordered" evidence="8">
    <location>
        <begin position="818"/>
        <end position="839"/>
    </location>
</feature>
<feature type="domain" description="C2H2-type" evidence="9">
    <location>
        <begin position="396"/>
        <end position="418"/>
    </location>
</feature>
<protein>
    <recommendedName>
        <fullName evidence="9">C2H2-type domain-containing protein</fullName>
    </recommendedName>
</protein>
<feature type="domain" description="C2H2-type" evidence="9">
    <location>
        <begin position="1078"/>
        <end position="1106"/>
    </location>
</feature>
<evidence type="ECO:0000256" key="6">
    <source>
        <dbReference type="ARBA" id="ARBA00023242"/>
    </source>
</evidence>
<feature type="domain" description="C2H2-type" evidence="9">
    <location>
        <begin position="560"/>
        <end position="587"/>
    </location>
</feature>
<feature type="compositionally biased region" description="Low complexity" evidence="8">
    <location>
        <begin position="830"/>
        <end position="839"/>
    </location>
</feature>
<comment type="caution">
    <text evidence="10">The sequence shown here is derived from an EMBL/GenBank/DDBJ whole genome shotgun (WGS) entry which is preliminary data.</text>
</comment>
<evidence type="ECO:0000259" key="9">
    <source>
        <dbReference type="PROSITE" id="PS50157"/>
    </source>
</evidence>
<feature type="domain" description="C2H2-type" evidence="9">
    <location>
        <begin position="450"/>
        <end position="478"/>
    </location>
</feature>
<feature type="domain" description="C2H2-type" evidence="9">
    <location>
        <begin position="975"/>
        <end position="1002"/>
    </location>
</feature>
<keyword evidence="6" id="KW-0539">Nucleus</keyword>
<feature type="domain" description="C2H2-type" evidence="9">
    <location>
        <begin position="701"/>
        <end position="728"/>
    </location>
</feature>
<feature type="domain" description="C2H2-type" evidence="9">
    <location>
        <begin position="1050"/>
        <end position="1077"/>
    </location>
</feature>
<organism evidence="10 11">
    <name type="scientific">Parthenolecanium corni</name>
    <dbReference type="NCBI Taxonomy" id="536013"/>
    <lineage>
        <taxon>Eukaryota</taxon>
        <taxon>Metazoa</taxon>
        <taxon>Ecdysozoa</taxon>
        <taxon>Arthropoda</taxon>
        <taxon>Hexapoda</taxon>
        <taxon>Insecta</taxon>
        <taxon>Pterygota</taxon>
        <taxon>Neoptera</taxon>
        <taxon>Paraneoptera</taxon>
        <taxon>Hemiptera</taxon>
        <taxon>Sternorrhyncha</taxon>
        <taxon>Coccoidea</taxon>
        <taxon>Coccidae</taxon>
        <taxon>Parthenolecanium</taxon>
    </lineage>
</organism>
<feature type="domain" description="C2H2-type" evidence="9">
    <location>
        <begin position="356"/>
        <end position="379"/>
    </location>
</feature>
<dbReference type="InterPro" id="IPR013087">
    <property type="entry name" value="Znf_C2H2_type"/>
</dbReference>
<proteinExistence type="predicted"/>
<dbReference type="SMART" id="SM00355">
    <property type="entry name" value="ZnF_C2H2"/>
    <property type="match status" value="19"/>
</dbReference>
<feature type="domain" description="C2H2-type" evidence="9">
    <location>
        <begin position="283"/>
        <end position="310"/>
    </location>
</feature>
<dbReference type="EMBL" id="JBBCAQ010000033">
    <property type="protein sequence ID" value="KAK7582742.1"/>
    <property type="molecule type" value="Genomic_DNA"/>
</dbReference>
<keyword evidence="2" id="KW-0479">Metal-binding</keyword>
<dbReference type="PROSITE" id="PS00028">
    <property type="entry name" value="ZINC_FINGER_C2H2_1"/>
    <property type="match status" value="13"/>
</dbReference>
<feature type="domain" description="C2H2-type" evidence="9">
    <location>
        <begin position="196"/>
        <end position="219"/>
    </location>
</feature>
<keyword evidence="4 7" id="KW-0863">Zinc-finger</keyword>
<feature type="domain" description="C2H2-type" evidence="9">
    <location>
        <begin position="849"/>
        <end position="876"/>
    </location>
</feature>
<dbReference type="GO" id="GO:0005634">
    <property type="term" value="C:nucleus"/>
    <property type="evidence" value="ECO:0007669"/>
    <property type="project" value="UniProtKB-SubCell"/>
</dbReference>
<feature type="region of interest" description="Disordered" evidence="8">
    <location>
        <begin position="628"/>
        <end position="647"/>
    </location>
</feature>
<feature type="compositionally biased region" description="Basic and acidic residues" evidence="8">
    <location>
        <begin position="1107"/>
        <end position="1116"/>
    </location>
</feature>
<dbReference type="Proteomes" id="UP001367676">
    <property type="component" value="Unassembled WGS sequence"/>
</dbReference>